<evidence type="ECO:0000313" key="4">
    <source>
        <dbReference type="EMBL" id="ADE55860.1"/>
    </source>
</evidence>
<dbReference type="PROSITE" id="PS01033">
    <property type="entry name" value="GLOBIN"/>
    <property type="match status" value="1"/>
</dbReference>
<dbReference type="GO" id="GO:0020037">
    <property type="term" value="F:heme binding"/>
    <property type="evidence" value="ECO:0007669"/>
    <property type="project" value="InterPro"/>
</dbReference>
<keyword evidence="1" id="KW-0479">Metal-binding</keyword>
<dbReference type="GO" id="GO:0005344">
    <property type="term" value="F:oxygen carrier activity"/>
    <property type="evidence" value="ECO:0007669"/>
    <property type="project" value="UniProtKB-KW"/>
</dbReference>
<proteinExistence type="inferred from homology"/>
<dbReference type="CDD" id="cd12131">
    <property type="entry name" value="HGbI-like"/>
    <property type="match status" value="1"/>
</dbReference>
<feature type="compositionally biased region" description="Low complexity" evidence="2">
    <location>
        <begin position="11"/>
        <end position="25"/>
    </location>
</feature>
<sequence length="161" mass="17449">MGFFSKLFGKSSTAPSAPAPEAAEPPMSPEEIKLVQESWEKCVPIADKAAELFYGKLFELDPSLKPLFKSDITEQGKKLMTMITTAVRSLTKLDEIVPAVQAMGKRHAGYGVKDEHYDTVAAALLWTLGQGLGDEFTADCEAAWVKTYTLLATTMKDAAAS</sequence>
<dbReference type="PANTHER" id="PTHR43396">
    <property type="entry name" value="FLAVOHEMOPROTEIN"/>
    <property type="match status" value="1"/>
</dbReference>
<keyword evidence="1" id="KW-0349">Heme</keyword>
<dbReference type="GO" id="GO:0046210">
    <property type="term" value="P:nitric oxide catabolic process"/>
    <property type="evidence" value="ECO:0007669"/>
    <property type="project" value="TreeGrafter"/>
</dbReference>
<protein>
    <submittedName>
        <fullName evidence="4">Globin</fullName>
    </submittedName>
</protein>
<dbReference type="KEGG" id="caa:Caka_2847"/>
<dbReference type="Pfam" id="PF00042">
    <property type="entry name" value="Globin"/>
    <property type="match status" value="1"/>
</dbReference>
<dbReference type="Proteomes" id="UP000000925">
    <property type="component" value="Chromosome"/>
</dbReference>
<dbReference type="PANTHER" id="PTHR43396:SF6">
    <property type="entry name" value="ABL201WP"/>
    <property type="match status" value="1"/>
</dbReference>
<reference evidence="4 5" key="1">
    <citation type="journal article" date="2010" name="Stand. Genomic Sci.">
        <title>Complete genome sequence of Coraliomargarita akajimensis type strain (04OKA010-24).</title>
        <authorList>
            <person name="Mavromatis K."/>
            <person name="Abt B."/>
            <person name="Brambilla E."/>
            <person name="Lapidus A."/>
            <person name="Copeland A."/>
            <person name="Deshpande S."/>
            <person name="Nolan M."/>
            <person name="Lucas S."/>
            <person name="Tice H."/>
            <person name="Cheng J.F."/>
            <person name="Han C."/>
            <person name="Detter J.C."/>
            <person name="Woyke T."/>
            <person name="Goodwin L."/>
            <person name="Pitluck S."/>
            <person name="Held B."/>
            <person name="Brettin T."/>
            <person name="Tapia R."/>
            <person name="Ivanova N."/>
            <person name="Mikhailova N."/>
            <person name="Pati A."/>
            <person name="Liolios K."/>
            <person name="Chen A."/>
            <person name="Palaniappan K."/>
            <person name="Land M."/>
            <person name="Hauser L."/>
            <person name="Chang Y.J."/>
            <person name="Jeffries C.D."/>
            <person name="Rohde M."/>
            <person name="Goker M."/>
            <person name="Bristow J."/>
            <person name="Eisen J.A."/>
            <person name="Markowitz V."/>
            <person name="Hugenholtz P."/>
            <person name="Klenk H.P."/>
            <person name="Kyrpides N.C."/>
        </authorList>
    </citation>
    <scope>NUCLEOTIDE SEQUENCE [LARGE SCALE GENOMIC DNA]</scope>
    <source>
        <strain evidence="5">DSM 45221 / IAM 15411 / JCM 23193 / KCTC 12865</strain>
    </source>
</reference>
<dbReference type="InterPro" id="IPR012292">
    <property type="entry name" value="Globin/Proto"/>
</dbReference>
<evidence type="ECO:0000313" key="5">
    <source>
        <dbReference type="Proteomes" id="UP000000925"/>
    </source>
</evidence>
<dbReference type="eggNOG" id="COG1017">
    <property type="taxonomic scope" value="Bacteria"/>
</dbReference>
<dbReference type="InterPro" id="IPR009050">
    <property type="entry name" value="Globin-like_sf"/>
</dbReference>
<dbReference type="GO" id="GO:0071949">
    <property type="term" value="F:FAD binding"/>
    <property type="evidence" value="ECO:0007669"/>
    <property type="project" value="TreeGrafter"/>
</dbReference>
<evidence type="ECO:0000259" key="3">
    <source>
        <dbReference type="PROSITE" id="PS01033"/>
    </source>
</evidence>
<dbReference type="SUPFAM" id="SSF46458">
    <property type="entry name" value="Globin-like"/>
    <property type="match status" value="1"/>
</dbReference>
<dbReference type="AlphaFoldDB" id="D5EQP6"/>
<accession>D5EQP6</accession>
<keyword evidence="5" id="KW-1185">Reference proteome</keyword>
<comment type="similarity">
    <text evidence="1">Belongs to the globin family.</text>
</comment>
<gene>
    <name evidence="4" type="ordered locus">Caka_2847</name>
</gene>
<dbReference type="InterPro" id="IPR000971">
    <property type="entry name" value="Globin"/>
</dbReference>
<keyword evidence="1" id="KW-0813">Transport</keyword>
<dbReference type="HOGENOM" id="CLU_003827_13_3_0"/>
<feature type="region of interest" description="Disordered" evidence="2">
    <location>
        <begin position="1"/>
        <end position="27"/>
    </location>
</feature>
<feature type="domain" description="Globin" evidence="3">
    <location>
        <begin position="26"/>
        <end position="160"/>
    </location>
</feature>
<dbReference type="GO" id="GO:0019825">
    <property type="term" value="F:oxygen binding"/>
    <property type="evidence" value="ECO:0007669"/>
    <property type="project" value="InterPro"/>
</dbReference>
<keyword evidence="1" id="KW-0561">Oxygen transport</keyword>
<dbReference type="GO" id="GO:0071500">
    <property type="term" value="P:cellular response to nitrosative stress"/>
    <property type="evidence" value="ECO:0007669"/>
    <property type="project" value="TreeGrafter"/>
</dbReference>
<evidence type="ECO:0000256" key="1">
    <source>
        <dbReference type="RuleBase" id="RU000356"/>
    </source>
</evidence>
<name>D5EQP6_CORAD</name>
<keyword evidence="1" id="KW-0408">Iron</keyword>
<organism evidence="4 5">
    <name type="scientific">Coraliomargarita akajimensis (strain DSM 45221 / IAM 15411 / JCM 23193 / KCTC 12865 / 04OKA010-24)</name>
    <dbReference type="NCBI Taxonomy" id="583355"/>
    <lineage>
        <taxon>Bacteria</taxon>
        <taxon>Pseudomonadati</taxon>
        <taxon>Verrucomicrobiota</taxon>
        <taxon>Opitutia</taxon>
        <taxon>Puniceicoccales</taxon>
        <taxon>Coraliomargaritaceae</taxon>
        <taxon>Coraliomargarita</taxon>
    </lineage>
</organism>
<evidence type="ECO:0000256" key="2">
    <source>
        <dbReference type="SAM" id="MobiDB-lite"/>
    </source>
</evidence>
<dbReference type="STRING" id="583355.Caka_2847"/>
<dbReference type="EMBL" id="CP001998">
    <property type="protein sequence ID" value="ADE55860.1"/>
    <property type="molecule type" value="Genomic_DNA"/>
</dbReference>
<dbReference type="Gene3D" id="1.10.490.10">
    <property type="entry name" value="Globins"/>
    <property type="match status" value="1"/>
</dbReference>
<dbReference type="GO" id="GO:0008941">
    <property type="term" value="F:nitric oxide dioxygenase NAD(P)H activity"/>
    <property type="evidence" value="ECO:0007669"/>
    <property type="project" value="TreeGrafter"/>
</dbReference>